<keyword evidence="2" id="KW-0328">Glycosyltransferase</keyword>
<feature type="domain" description="Glycosyltransferase 2-like" evidence="4">
    <location>
        <begin position="5"/>
        <end position="164"/>
    </location>
</feature>
<keyword evidence="3 5" id="KW-0808">Transferase</keyword>
<protein>
    <submittedName>
        <fullName evidence="5">Glycosyl transferase family 2</fullName>
    </submittedName>
</protein>
<evidence type="ECO:0000313" key="6">
    <source>
        <dbReference type="Proteomes" id="UP000184932"/>
    </source>
</evidence>
<proteinExistence type="inferred from homology"/>
<dbReference type="PANTHER" id="PTHR43685:SF5">
    <property type="entry name" value="GLYCOSYLTRANSFERASE EPSE-RELATED"/>
    <property type="match status" value="1"/>
</dbReference>
<dbReference type="STRING" id="1217970.SAMN05444002_0281"/>
<keyword evidence="6" id="KW-1185">Reference proteome</keyword>
<sequence length="306" mass="32964">MPAISIVIPCYNAEATILATLESLLRQSFADWEAICIDDGSTDATMTLVRSAAWQDPRIRLVVNLGKGPSVARNAGVLRHATAPLVAFCDADDLWHPEKLAQVVAAFDDETTEAVYGQIEFFRQAPGDGRVRSTVPEGPLTIPMLLGENPVCTMSNLSVRRETFAQTCGFDSAMVHNEDLEWLIRLVGDGARVVGLPALHTYYRTSPGGLSTDLAAMTAGRATALETAARYGFSPDAGNHARHERYLARRALRLGAPAREALRHALAGLRHSPAGFFSPARRGALTLAGAALAPLLPRPLRRALFS</sequence>
<evidence type="ECO:0000256" key="2">
    <source>
        <dbReference type="ARBA" id="ARBA00022676"/>
    </source>
</evidence>
<reference evidence="6" key="1">
    <citation type="submission" date="2016-11" db="EMBL/GenBank/DDBJ databases">
        <authorList>
            <person name="Varghese N."/>
            <person name="Submissions S."/>
        </authorList>
    </citation>
    <scope>NUCLEOTIDE SEQUENCE [LARGE SCALE GENOMIC DNA]</scope>
    <source>
        <strain evidence="6">DSM 29440</strain>
    </source>
</reference>
<dbReference type="AlphaFoldDB" id="A0A1N6E356"/>
<evidence type="ECO:0000259" key="4">
    <source>
        <dbReference type="Pfam" id="PF00535"/>
    </source>
</evidence>
<dbReference type="PANTHER" id="PTHR43685">
    <property type="entry name" value="GLYCOSYLTRANSFERASE"/>
    <property type="match status" value="1"/>
</dbReference>
<dbReference type="InterPro" id="IPR029044">
    <property type="entry name" value="Nucleotide-diphossugar_trans"/>
</dbReference>
<dbReference type="EMBL" id="FSRL01000001">
    <property type="protein sequence ID" value="SIN77422.1"/>
    <property type="molecule type" value="Genomic_DNA"/>
</dbReference>
<dbReference type="Gene3D" id="3.90.550.10">
    <property type="entry name" value="Spore Coat Polysaccharide Biosynthesis Protein SpsA, Chain A"/>
    <property type="match status" value="1"/>
</dbReference>
<dbReference type="SUPFAM" id="SSF53448">
    <property type="entry name" value="Nucleotide-diphospho-sugar transferases"/>
    <property type="match status" value="1"/>
</dbReference>
<evidence type="ECO:0000256" key="3">
    <source>
        <dbReference type="ARBA" id="ARBA00022679"/>
    </source>
</evidence>
<dbReference type="GO" id="GO:0016757">
    <property type="term" value="F:glycosyltransferase activity"/>
    <property type="evidence" value="ECO:0007669"/>
    <property type="project" value="UniProtKB-KW"/>
</dbReference>
<gene>
    <name evidence="5" type="ORF">SAMN05444002_0281</name>
</gene>
<dbReference type="CDD" id="cd00761">
    <property type="entry name" value="Glyco_tranf_GTA_type"/>
    <property type="match status" value="1"/>
</dbReference>
<dbReference type="OrthoDB" id="5291101at2"/>
<dbReference type="InterPro" id="IPR001173">
    <property type="entry name" value="Glyco_trans_2-like"/>
</dbReference>
<dbReference type="InterPro" id="IPR050834">
    <property type="entry name" value="Glycosyltransf_2"/>
</dbReference>
<name>A0A1N6E356_9RHOB</name>
<evidence type="ECO:0000256" key="1">
    <source>
        <dbReference type="ARBA" id="ARBA00006739"/>
    </source>
</evidence>
<evidence type="ECO:0000313" key="5">
    <source>
        <dbReference type="EMBL" id="SIN77422.1"/>
    </source>
</evidence>
<dbReference type="RefSeq" id="WP_074254482.1">
    <property type="nucleotide sequence ID" value="NZ_FSRL01000001.1"/>
</dbReference>
<organism evidence="5 6">
    <name type="scientific">Vannielia litorea</name>
    <dbReference type="NCBI Taxonomy" id="1217970"/>
    <lineage>
        <taxon>Bacteria</taxon>
        <taxon>Pseudomonadati</taxon>
        <taxon>Pseudomonadota</taxon>
        <taxon>Alphaproteobacteria</taxon>
        <taxon>Rhodobacterales</taxon>
        <taxon>Paracoccaceae</taxon>
        <taxon>Vannielia</taxon>
    </lineage>
</organism>
<dbReference type="Proteomes" id="UP000184932">
    <property type="component" value="Unassembled WGS sequence"/>
</dbReference>
<accession>A0A1N6E356</accession>
<comment type="similarity">
    <text evidence="1">Belongs to the glycosyltransferase 2 family.</text>
</comment>
<dbReference type="Pfam" id="PF00535">
    <property type="entry name" value="Glycos_transf_2"/>
    <property type="match status" value="1"/>
</dbReference>